<dbReference type="PANTHER" id="PTHR43712:SF2">
    <property type="entry name" value="O-METHYLTRANSFERASE CICE"/>
    <property type="match status" value="1"/>
</dbReference>
<gene>
    <name evidence="6" type="ORF">DFE_3099</name>
</gene>
<dbReference type="KEGG" id="dfl:DFE_3099"/>
<evidence type="ECO:0000313" key="7">
    <source>
        <dbReference type="Proteomes" id="UP000269883"/>
    </source>
</evidence>
<dbReference type="InterPro" id="IPR012967">
    <property type="entry name" value="COMT_dimerisation"/>
</dbReference>
<dbReference type="Gene3D" id="3.40.50.150">
    <property type="entry name" value="Vaccinia Virus protein VP39"/>
    <property type="match status" value="1"/>
</dbReference>
<dbReference type="SUPFAM" id="SSF46785">
    <property type="entry name" value="Winged helix' DNA-binding domain"/>
    <property type="match status" value="1"/>
</dbReference>
<evidence type="ECO:0000256" key="3">
    <source>
        <dbReference type="ARBA" id="ARBA00022691"/>
    </source>
</evidence>
<feature type="domain" description="O-methyltransferase dimerisation" evidence="5">
    <location>
        <begin position="27"/>
        <end position="97"/>
    </location>
</feature>
<dbReference type="InterPro" id="IPR029063">
    <property type="entry name" value="SAM-dependent_MTases_sf"/>
</dbReference>
<evidence type="ECO:0000256" key="2">
    <source>
        <dbReference type="ARBA" id="ARBA00022679"/>
    </source>
</evidence>
<evidence type="ECO:0000313" key="6">
    <source>
        <dbReference type="EMBL" id="BBD09825.1"/>
    </source>
</evidence>
<dbReference type="GO" id="GO:0008171">
    <property type="term" value="F:O-methyltransferase activity"/>
    <property type="evidence" value="ECO:0007669"/>
    <property type="project" value="InterPro"/>
</dbReference>
<evidence type="ECO:0000259" key="5">
    <source>
        <dbReference type="Pfam" id="PF08100"/>
    </source>
</evidence>
<dbReference type="InterPro" id="IPR036390">
    <property type="entry name" value="WH_DNA-bd_sf"/>
</dbReference>
<keyword evidence="1 6" id="KW-0489">Methyltransferase</keyword>
<dbReference type="InterPro" id="IPR036388">
    <property type="entry name" value="WH-like_DNA-bd_sf"/>
</dbReference>
<keyword evidence="7" id="KW-1185">Reference proteome</keyword>
<dbReference type="Proteomes" id="UP000269883">
    <property type="component" value="Chromosome"/>
</dbReference>
<dbReference type="InterPro" id="IPR001077">
    <property type="entry name" value="COMT_C"/>
</dbReference>
<evidence type="ECO:0000256" key="1">
    <source>
        <dbReference type="ARBA" id="ARBA00022603"/>
    </source>
</evidence>
<accession>A0A2Z6B302</accession>
<dbReference type="PANTHER" id="PTHR43712">
    <property type="entry name" value="PUTATIVE (AFU_ORTHOLOGUE AFUA_4G14580)-RELATED"/>
    <property type="match status" value="1"/>
</dbReference>
<dbReference type="EMBL" id="AP017378">
    <property type="protein sequence ID" value="BBD09825.1"/>
    <property type="molecule type" value="Genomic_DNA"/>
</dbReference>
<dbReference type="AlphaFoldDB" id="A0A2Z6B302"/>
<sequence>MPTEPNLIPSPQDAGTLYRTIHDAERGYKSLLALKAALNIGVFEHLEQAVPAAQLAQELNTDPAMTLALCRLLEEMDFLEKDPKGYRNTQQTQTFLRRSSLLYQGNVVSCVRGGISIWEQLEELLINGPGDGSNGHGFAGEFIHALASETLTGELQKTTDIICSVPEFENVRTLLDLGGGHGLYSVALCQQNAKLQATVFDLPGLQEAAEHYAQKFDGKRVNFQAGNQFTDPIGDGYDAILLSYNPGGKTRALLDKIHSALAPGGLFITKHAYYARGERTKSPLLDMEWSMRGFSGVNKGPNIYRFKNDMSHEEVLQYLTSHYEILRIAGVHEFAPNRLGKIGDRLDSQLIIGRKRQTPLE</sequence>
<feature type="domain" description="O-methyltransferase C-terminal" evidence="4">
    <location>
        <begin position="160"/>
        <end position="270"/>
    </location>
</feature>
<dbReference type="Pfam" id="PF08100">
    <property type="entry name" value="Dimerisation"/>
    <property type="match status" value="1"/>
</dbReference>
<dbReference type="Pfam" id="PF00891">
    <property type="entry name" value="Methyltransf_2"/>
    <property type="match status" value="1"/>
</dbReference>
<keyword evidence="2" id="KW-0808">Transferase</keyword>
<evidence type="ECO:0000259" key="4">
    <source>
        <dbReference type="Pfam" id="PF00891"/>
    </source>
</evidence>
<proteinExistence type="predicted"/>
<keyword evidence="3" id="KW-0949">S-adenosyl-L-methionine</keyword>
<organism evidence="6 7">
    <name type="scientific">Desulfovibrio ferrophilus</name>
    <dbReference type="NCBI Taxonomy" id="241368"/>
    <lineage>
        <taxon>Bacteria</taxon>
        <taxon>Pseudomonadati</taxon>
        <taxon>Thermodesulfobacteriota</taxon>
        <taxon>Desulfovibrionia</taxon>
        <taxon>Desulfovibrionales</taxon>
        <taxon>Desulfovibrionaceae</taxon>
        <taxon>Desulfovibrio</taxon>
    </lineage>
</organism>
<dbReference type="SUPFAM" id="SSF53335">
    <property type="entry name" value="S-adenosyl-L-methionine-dependent methyltransferases"/>
    <property type="match status" value="1"/>
</dbReference>
<dbReference type="Gene3D" id="1.10.10.10">
    <property type="entry name" value="Winged helix-like DNA-binding domain superfamily/Winged helix DNA-binding domain"/>
    <property type="match status" value="1"/>
</dbReference>
<dbReference type="RefSeq" id="WP_126380835.1">
    <property type="nucleotide sequence ID" value="NZ_AP017378.1"/>
</dbReference>
<dbReference type="GO" id="GO:0032259">
    <property type="term" value="P:methylation"/>
    <property type="evidence" value="ECO:0007669"/>
    <property type="project" value="UniProtKB-KW"/>
</dbReference>
<protein>
    <submittedName>
        <fullName evidence="6">Precorrin-6B methylase 2</fullName>
    </submittedName>
</protein>
<name>A0A2Z6B302_9BACT</name>
<dbReference type="GO" id="GO:0046983">
    <property type="term" value="F:protein dimerization activity"/>
    <property type="evidence" value="ECO:0007669"/>
    <property type="project" value="InterPro"/>
</dbReference>
<reference evidence="6 7" key="1">
    <citation type="journal article" date="2018" name="Sci. Adv.">
        <title>Multi-heme cytochromes provide a pathway for survival in energy-limited environments.</title>
        <authorList>
            <person name="Deng X."/>
            <person name="Dohmae N."/>
            <person name="Nealson K.H."/>
            <person name="Hashimoto K."/>
            <person name="Okamoto A."/>
        </authorList>
    </citation>
    <scope>NUCLEOTIDE SEQUENCE [LARGE SCALE GENOMIC DNA]</scope>
    <source>
        <strain evidence="6 7">IS5</strain>
    </source>
</reference>
<dbReference type="OrthoDB" id="9767938at2"/>